<feature type="domain" description="Swiss Army Knife RNA repair protein HAD" evidence="1">
    <location>
        <begin position="41"/>
        <end position="238"/>
    </location>
</feature>
<organism evidence="2 3">
    <name type="scientific">Kluyveromyces lactis (strain ATCC 8585 / CBS 2359 / DSM 70799 / NBRC 1267 / NRRL Y-1140 / WM37)</name>
    <name type="common">Yeast</name>
    <name type="synonym">Candida sphaerica</name>
    <dbReference type="NCBI Taxonomy" id="284590"/>
    <lineage>
        <taxon>Eukaryota</taxon>
        <taxon>Fungi</taxon>
        <taxon>Dikarya</taxon>
        <taxon>Ascomycota</taxon>
        <taxon>Saccharomycotina</taxon>
        <taxon>Saccharomycetes</taxon>
        <taxon>Saccharomycetales</taxon>
        <taxon>Saccharomycetaceae</taxon>
        <taxon>Kluyveromyces</taxon>
    </lineage>
</organism>
<protein>
    <submittedName>
        <fullName evidence="2">KLLA0E11155p</fullName>
    </submittedName>
</protein>
<evidence type="ECO:0000259" key="1">
    <source>
        <dbReference type="Pfam" id="PF10307"/>
    </source>
</evidence>
<dbReference type="Proteomes" id="UP000000598">
    <property type="component" value="Chromosome E"/>
</dbReference>
<dbReference type="KEGG" id="kla:KLLA0_E11155g"/>
<dbReference type="PANTHER" id="PTHR10335">
    <property type="entry name" value="RRNA 2-O-METHYLTRANSFERASE FIBRILLARIN"/>
    <property type="match status" value="1"/>
</dbReference>
<keyword evidence="3" id="KW-1185">Reference proteome</keyword>
<reference evidence="2 3" key="1">
    <citation type="journal article" date="2004" name="Nature">
        <title>Genome evolution in yeasts.</title>
        <authorList>
            <consortium name="Genolevures"/>
            <person name="Dujon B."/>
            <person name="Sherman D."/>
            <person name="Fischer G."/>
            <person name="Durrens P."/>
            <person name="Casaregola S."/>
            <person name="Lafontaine I."/>
            <person name="de Montigny J."/>
            <person name="Marck C."/>
            <person name="Neuveglise C."/>
            <person name="Talla E."/>
            <person name="Goffard N."/>
            <person name="Frangeul L."/>
            <person name="Aigle M."/>
            <person name="Anthouard V."/>
            <person name="Babour A."/>
            <person name="Barbe V."/>
            <person name="Barnay S."/>
            <person name="Blanchin S."/>
            <person name="Beckerich J.M."/>
            <person name="Beyne E."/>
            <person name="Bleykasten C."/>
            <person name="Boisrame A."/>
            <person name="Boyer J."/>
            <person name="Cattolico L."/>
            <person name="Confanioleri F."/>
            <person name="de Daruvar A."/>
            <person name="Despons L."/>
            <person name="Fabre E."/>
            <person name="Fairhead C."/>
            <person name="Ferry-Dumazet H."/>
            <person name="Groppi A."/>
            <person name="Hantraye F."/>
            <person name="Hennequin C."/>
            <person name="Jauniaux N."/>
            <person name="Joyet P."/>
            <person name="Kachouri R."/>
            <person name="Kerrest A."/>
            <person name="Koszul R."/>
            <person name="Lemaire M."/>
            <person name="Lesur I."/>
            <person name="Ma L."/>
            <person name="Muller H."/>
            <person name="Nicaud J.M."/>
            <person name="Nikolski M."/>
            <person name="Oztas S."/>
            <person name="Ozier-Kalogeropoulos O."/>
            <person name="Pellenz S."/>
            <person name="Potier S."/>
            <person name="Richard G.F."/>
            <person name="Straub M.L."/>
            <person name="Suleau A."/>
            <person name="Swennene D."/>
            <person name="Tekaia F."/>
            <person name="Wesolowski-Louvel M."/>
            <person name="Westhof E."/>
            <person name="Wirth B."/>
            <person name="Zeniou-Meyer M."/>
            <person name="Zivanovic I."/>
            <person name="Bolotin-Fukuhara M."/>
            <person name="Thierry A."/>
            <person name="Bouchier C."/>
            <person name="Caudron B."/>
            <person name="Scarpelli C."/>
            <person name="Gaillardin C."/>
            <person name="Weissenbach J."/>
            <person name="Wincker P."/>
            <person name="Souciet J.L."/>
        </authorList>
    </citation>
    <scope>NUCLEOTIDE SEQUENCE [LARGE SCALE GENOMIC DNA]</scope>
    <source>
        <strain evidence="3">ATCC 8585 / CBS 2359 / DSM 70799 / NBRC 1267 / NRRL Y-1140 / WM37</strain>
    </source>
</reference>
<dbReference type="AlphaFoldDB" id="Q6CNN7"/>
<gene>
    <name evidence="2" type="ORF">KLLA0_E11155g</name>
</gene>
<dbReference type="InterPro" id="IPR018812">
    <property type="entry name" value="SAK_HAD"/>
</dbReference>
<dbReference type="PaxDb" id="284590-Q6CNN7"/>
<dbReference type="InParanoid" id="Q6CNN7"/>
<dbReference type="EMBL" id="CR382125">
    <property type="protein sequence ID" value="CAG99539.1"/>
    <property type="molecule type" value="Genomic_DNA"/>
</dbReference>
<dbReference type="Pfam" id="PF10307">
    <property type="entry name" value="HAD_SAK_1"/>
    <property type="match status" value="1"/>
</dbReference>
<accession>Q6CNN7</accession>
<sequence>MEHSVLFEWNSVDSALHVPALPRGGIHKICIYDFDNTLFKSPAPNPHLYSAELYSSLLSPHVFSNGGWWSEPRFLEILVDEWIKGSVDDSAFWNKDIVDSARRSWDDRDNGTLTILMTGRKQLLFSPLFEKLLKHPVFGRELLFHSAFLKRAGYPTTMKYKIACLRSVMDFYKEVNEIVIYDDRKQQLEGFELFFEDYKRETSRNFNHTLIAVKPVINYLPPGKEIGTVAKIFNEHNKDVRSKLEGLEMVHGPICSLGFQMDNLTLDEDSNTVRYLLDCRETHKIRQLVTQMSQDTNQAYPFSLPIIVPLGSLPGSQVEMFQNHNSVTPEASTEDFRKLIGDATCFCPNKVIDWSIREAISLESSRLAFSVGSTQQPGTHILFTSDYSDEDMQSVMDHINNRGSLAEINHSLPSFSAIAIPKYHYLAKTACDVE</sequence>
<dbReference type="GO" id="GO:0031428">
    <property type="term" value="C:box C/D methylation guide snoRNP complex"/>
    <property type="evidence" value="ECO:0007669"/>
    <property type="project" value="TreeGrafter"/>
</dbReference>
<proteinExistence type="predicted"/>
<dbReference type="GO" id="GO:0000494">
    <property type="term" value="P:box C/D sno(s)RNA 3'-end processing"/>
    <property type="evidence" value="ECO:0007669"/>
    <property type="project" value="TreeGrafter"/>
</dbReference>
<dbReference type="RefSeq" id="XP_454452.1">
    <property type="nucleotide sequence ID" value="XM_454452.1"/>
</dbReference>
<evidence type="ECO:0000313" key="2">
    <source>
        <dbReference type="EMBL" id="CAG99539.1"/>
    </source>
</evidence>
<dbReference type="FunCoup" id="Q6CNN7">
    <property type="interactions" value="33"/>
</dbReference>
<dbReference type="GO" id="GO:0032040">
    <property type="term" value="C:small-subunit processome"/>
    <property type="evidence" value="ECO:0007669"/>
    <property type="project" value="TreeGrafter"/>
</dbReference>
<dbReference type="GO" id="GO:1990259">
    <property type="term" value="F:histone H2AQ104 methyltransferase activity"/>
    <property type="evidence" value="ECO:0007669"/>
    <property type="project" value="TreeGrafter"/>
</dbReference>
<dbReference type="GO" id="GO:0008649">
    <property type="term" value="F:rRNA methyltransferase activity"/>
    <property type="evidence" value="ECO:0007669"/>
    <property type="project" value="TreeGrafter"/>
</dbReference>
<dbReference type="eggNOG" id="ENOG502S30I">
    <property type="taxonomic scope" value="Eukaryota"/>
</dbReference>
<dbReference type="PANTHER" id="PTHR10335:SF26">
    <property type="entry name" value="AER281CP"/>
    <property type="match status" value="1"/>
</dbReference>
<name>Q6CNN7_KLULA</name>
<dbReference type="GO" id="GO:0003723">
    <property type="term" value="F:RNA binding"/>
    <property type="evidence" value="ECO:0007669"/>
    <property type="project" value="TreeGrafter"/>
</dbReference>
<dbReference type="HOGENOM" id="CLU_631710_0_0_1"/>
<evidence type="ECO:0000313" key="3">
    <source>
        <dbReference type="Proteomes" id="UP000000598"/>
    </source>
</evidence>
<dbReference type="GeneID" id="2893721"/>